<keyword evidence="2" id="KW-0812">Transmembrane</keyword>
<dbReference type="AlphaFoldDB" id="A0ABD5P499"/>
<dbReference type="InterPro" id="IPR035185">
    <property type="entry name" value="DUF5305"/>
</dbReference>
<accession>A0ABD5P499</accession>
<dbReference type="GeneID" id="71853169"/>
<protein>
    <submittedName>
        <fullName evidence="3">DUF5305 domain-containing protein</fullName>
    </submittedName>
</protein>
<gene>
    <name evidence="3" type="ORF">ACFOZ7_19835</name>
</gene>
<organism evidence="3 4">
    <name type="scientific">Natribaculum luteum</name>
    <dbReference type="NCBI Taxonomy" id="1586232"/>
    <lineage>
        <taxon>Archaea</taxon>
        <taxon>Methanobacteriati</taxon>
        <taxon>Methanobacteriota</taxon>
        <taxon>Stenosarchaea group</taxon>
        <taxon>Halobacteria</taxon>
        <taxon>Halobacteriales</taxon>
        <taxon>Natrialbaceae</taxon>
        <taxon>Natribaculum</taxon>
    </lineage>
</organism>
<evidence type="ECO:0000256" key="1">
    <source>
        <dbReference type="SAM" id="MobiDB-lite"/>
    </source>
</evidence>
<dbReference type="Proteomes" id="UP001595821">
    <property type="component" value="Unassembled WGS sequence"/>
</dbReference>
<feature type="region of interest" description="Disordered" evidence="1">
    <location>
        <begin position="351"/>
        <end position="399"/>
    </location>
</feature>
<reference evidence="3 4" key="1">
    <citation type="journal article" date="2014" name="Int. J. Syst. Evol. Microbiol.">
        <title>Complete genome sequence of Corynebacterium casei LMG S-19264T (=DSM 44701T), isolated from a smear-ripened cheese.</title>
        <authorList>
            <consortium name="US DOE Joint Genome Institute (JGI-PGF)"/>
            <person name="Walter F."/>
            <person name="Albersmeier A."/>
            <person name="Kalinowski J."/>
            <person name="Ruckert C."/>
        </authorList>
    </citation>
    <scope>NUCLEOTIDE SEQUENCE [LARGE SCALE GENOMIC DNA]</scope>
    <source>
        <strain evidence="3 4">IBRC-M 10912</strain>
    </source>
</reference>
<dbReference type="EMBL" id="JBHSDJ010000131">
    <property type="protein sequence ID" value="MFC4249152.1"/>
    <property type="molecule type" value="Genomic_DNA"/>
</dbReference>
<name>A0ABD5P499_9EURY</name>
<evidence type="ECO:0000256" key="2">
    <source>
        <dbReference type="SAM" id="Phobius"/>
    </source>
</evidence>
<feature type="compositionally biased region" description="Acidic residues" evidence="1">
    <location>
        <begin position="382"/>
        <end position="399"/>
    </location>
</feature>
<proteinExistence type="predicted"/>
<feature type="compositionally biased region" description="Basic and acidic residues" evidence="1">
    <location>
        <begin position="351"/>
        <end position="365"/>
    </location>
</feature>
<evidence type="ECO:0000313" key="4">
    <source>
        <dbReference type="Proteomes" id="UP001595821"/>
    </source>
</evidence>
<feature type="transmembrane region" description="Helical" evidence="2">
    <location>
        <begin position="21"/>
        <end position="41"/>
    </location>
</feature>
<keyword evidence="2" id="KW-1133">Transmembrane helix</keyword>
<keyword evidence="2" id="KW-0472">Membrane</keyword>
<sequence>MSDVIENPRVDLLIARHGRSLLIALVAVGVLSVAAAGWVVATPSTTTVTQEVGQERVATDVDTRAEVVESGFWDDGTWRGGSDLENNPVYLLNASPSVTLAPRTAVPTDETKVVHEITVRFEAVRNGEVFWEDVHVEERATASVEDGVGTSSTSLDVEPIAQRKRTLERELAGVGSVTTSVDVRTAYDTGSNAGNLTSSTTLHVTDDAYWFDGGLSAERSHPQTAEVEVTESPNPALVGLLGVLAVGSFGAAAFVYTRADVDVESARRAVHERRYAEWISRGRIPMWIGDHQIELDTLEDVVDVAIDTNERVVHDRQRGLFAVVSDDVVYYYSDQGTWEGTAWPEIQIDSHQDGSGVEFDHDRLSGTDGDSPSSDLFGAADEPSESLPDSDDDDAWHKL</sequence>
<dbReference type="RefSeq" id="WP_246972745.1">
    <property type="nucleotide sequence ID" value="NZ_CP095397.1"/>
</dbReference>
<dbReference type="Pfam" id="PF17231">
    <property type="entry name" value="DUF5305"/>
    <property type="match status" value="1"/>
</dbReference>
<comment type="caution">
    <text evidence="3">The sequence shown here is derived from an EMBL/GenBank/DDBJ whole genome shotgun (WGS) entry which is preliminary data.</text>
</comment>
<evidence type="ECO:0000313" key="3">
    <source>
        <dbReference type="EMBL" id="MFC4249152.1"/>
    </source>
</evidence>